<protein>
    <submittedName>
        <fullName evidence="1">Uncharacterized protein</fullName>
    </submittedName>
</protein>
<comment type="caution">
    <text evidence="1">The sequence shown here is derived from an EMBL/GenBank/DDBJ whole genome shotgun (WGS) entry which is preliminary data.</text>
</comment>
<organism evidence="1 2">
    <name type="scientific">Hyalomma asiaticum</name>
    <name type="common">Tick</name>
    <dbReference type="NCBI Taxonomy" id="266040"/>
    <lineage>
        <taxon>Eukaryota</taxon>
        <taxon>Metazoa</taxon>
        <taxon>Ecdysozoa</taxon>
        <taxon>Arthropoda</taxon>
        <taxon>Chelicerata</taxon>
        <taxon>Arachnida</taxon>
        <taxon>Acari</taxon>
        <taxon>Parasitiformes</taxon>
        <taxon>Ixodida</taxon>
        <taxon>Ixodoidea</taxon>
        <taxon>Ixodidae</taxon>
        <taxon>Hyalomminae</taxon>
        <taxon>Hyalomma</taxon>
    </lineage>
</organism>
<evidence type="ECO:0000313" key="1">
    <source>
        <dbReference type="EMBL" id="KAH6930352.1"/>
    </source>
</evidence>
<dbReference type="EMBL" id="CM023485">
    <property type="protein sequence ID" value="KAH6930352.1"/>
    <property type="molecule type" value="Genomic_DNA"/>
</dbReference>
<gene>
    <name evidence="1" type="ORF">HPB50_013002</name>
</gene>
<dbReference type="Proteomes" id="UP000821845">
    <property type="component" value="Chromosome 5"/>
</dbReference>
<reference evidence="1" key="1">
    <citation type="submission" date="2020-05" db="EMBL/GenBank/DDBJ databases">
        <title>Large-scale comparative analyses of tick genomes elucidate their genetic diversity and vector capacities.</title>
        <authorList>
            <person name="Jia N."/>
            <person name="Wang J."/>
            <person name="Shi W."/>
            <person name="Du L."/>
            <person name="Sun Y."/>
            <person name="Zhan W."/>
            <person name="Jiang J."/>
            <person name="Wang Q."/>
            <person name="Zhang B."/>
            <person name="Ji P."/>
            <person name="Sakyi L.B."/>
            <person name="Cui X."/>
            <person name="Yuan T."/>
            <person name="Jiang B."/>
            <person name="Yang W."/>
            <person name="Lam T.T.-Y."/>
            <person name="Chang Q."/>
            <person name="Ding S."/>
            <person name="Wang X."/>
            <person name="Zhu J."/>
            <person name="Ruan X."/>
            <person name="Zhao L."/>
            <person name="Wei J."/>
            <person name="Que T."/>
            <person name="Du C."/>
            <person name="Cheng J."/>
            <person name="Dai P."/>
            <person name="Han X."/>
            <person name="Huang E."/>
            <person name="Gao Y."/>
            <person name="Liu J."/>
            <person name="Shao H."/>
            <person name="Ye R."/>
            <person name="Li L."/>
            <person name="Wei W."/>
            <person name="Wang X."/>
            <person name="Wang C."/>
            <person name="Yang T."/>
            <person name="Huo Q."/>
            <person name="Li W."/>
            <person name="Guo W."/>
            <person name="Chen H."/>
            <person name="Zhou L."/>
            <person name="Ni X."/>
            <person name="Tian J."/>
            <person name="Zhou Y."/>
            <person name="Sheng Y."/>
            <person name="Liu T."/>
            <person name="Pan Y."/>
            <person name="Xia L."/>
            <person name="Li J."/>
            <person name="Zhao F."/>
            <person name="Cao W."/>
        </authorList>
    </citation>
    <scope>NUCLEOTIDE SEQUENCE</scope>
    <source>
        <strain evidence="1">Hyas-2018</strain>
    </source>
</reference>
<evidence type="ECO:0000313" key="2">
    <source>
        <dbReference type="Proteomes" id="UP000821845"/>
    </source>
</evidence>
<sequence>MPKTCPLGATVAAAAQRPLSVLALQRALRHTDRFHHAPDDGPLLCRLGSLPEPQHGRPRQLYVEHVEEHPETVPSPPPHKTPLKVHVTIGRASEHGTQCSCTAASGSRQILRETRSKTANLHQWLLAALSVRRGGLHISGCGQFQTVPFTVPREFHSSPAGRTSPSSRYSC</sequence>
<name>A0ACB7SB28_HYAAI</name>
<proteinExistence type="predicted"/>
<keyword evidence="2" id="KW-1185">Reference proteome</keyword>
<accession>A0ACB7SB28</accession>